<comment type="caution">
    <text evidence="5">The sequence shown here is derived from an EMBL/GenBank/DDBJ whole genome shotgun (WGS) entry which is preliminary data.</text>
</comment>
<dbReference type="InterPro" id="IPR002347">
    <property type="entry name" value="SDR_fam"/>
</dbReference>
<dbReference type="EMBL" id="JBFXLU010000244">
    <property type="protein sequence ID" value="KAL2833470.1"/>
    <property type="molecule type" value="Genomic_DNA"/>
</dbReference>
<reference evidence="5 6" key="1">
    <citation type="submission" date="2024-07" db="EMBL/GenBank/DDBJ databases">
        <title>Section-level genome sequencing and comparative genomics of Aspergillus sections Usti and Cavernicolus.</title>
        <authorList>
            <consortium name="Lawrence Berkeley National Laboratory"/>
            <person name="Nybo J.L."/>
            <person name="Vesth T.C."/>
            <person name="Theobald S."/>
            <person name="Frisvad J.C."/>
            <person name="Larsen T.O."/>
            <person name="Kjaerboelling I."/>
            <person name="Rothschild-Mancinelli K."/>
            <person name="Lyhne E.K."/>
            <person name="Kogle M.E."/>
            <person name="Barry K."/>
            <person name="Clum A."/>
            <person name="Na H."/>
            <person name="Ledsgaard L."/>
            <person name="Lin J."/>
            <person name="Lipzen A."/>
            <person name="Kuo A."/>
            <person name="Riley R."/>
            <person name="Mondo S."/>
            <person name="Labutti K."/>
            <person name="Haridas S."/>
            <person name="Pangalinan J."/>
            <person name="Salamov A.A."/>
            <person name="Simmons B.A."/>
            <person name="Magnuson J.K."/>
            <person name="Chen J."/>
            <person name="Drula E."/>
            <person name="Henrissat B."/>
            <person name="Wiebenga A."/>
            <person name="Lubbers R.J."/>
            <person name="Gomes A.C."/>
            <person name="Makela M.R."/>
            <person name="Stajich J."/>
            <person name="Grigoriev I.V."/>
            <person name="Mortensen U.H."/>
            <person name="De Vries R.P."/>
            <person name="Baker S.E."/>
            <person name="Andersen M.R."/>
        </authorList>
    </citation>
    <scope>NUCLEOTIDE SEQUENCE [LARGE SCALE GENOMIC DNA]</scope>
    <source>
        <strain evidence="5 6">CBS 123904</strain>
    </source>
</reference>
<dbReference type="PANTHER" id="PTHR24320:SF283">
    <property type="entry name" value="RETINOL DEHYDROGENASE 11"/>
    <property type="match status" value="1"/>
</dbReference>
<evidence type="ECO:0000313" key="6">
    <source>
        <dbReference type="Proteomes" id="UP001610446"/>
    </source>
</evidence>
<protein>
    <recommendedName>
        <fullName evidence="7">NAD(P)-binding protein</fullName>
    </recommendedName>
</protein>
<dbReference type="Pfam" id="PF00106">
    <property type="entry name" value="adh_short"/>
    <property type="match status" value="1"/>
</dbReference>
<keyword evidence="2" id="KW-0521">NADP</keyword>
<name>A0ABR4J0A6_9EURO</name>
<dbReference type="Proteomes" id="UP001610446">
    <property type="component" value="Unassembled WGS sequence"/>
</dbReference>
<accession>A0ABR4J0A6</accession>
<dbReference type="PRINTS" id="PR00080">
    <property type="entry name" value="SDRFAMILY"/>
</dbReference>
<proteinExistence type="inferred from homology"/>
<dbReference type="PANTHER" id="PTHR24320">
    <property type="entry name" value="RETINOL DEHYDROGENASE"/>
    <property type="match status" value="1"/>
</dbReference>
<evidence type="ECO:0000313" key="5">
    <source>
        <dbReference type="EMBL" id="KAL2833470.1"/>
    </source>
</evidence>
<evidence type="ECO:0008006" key="7">
    <source>
        <dbReference type="Google" id="ProtNLM"/>
    </source>
</evidence>
<comment type="similarity">
    <text evidence="1 4">Belongs to the short-chain dehydrogenases/reductases (SDR) family.</text>
</comment>
<keyword evidence="6" id="KW-1185">Reference proteome</keyword>
<organism evidence="5 6">
    <name type="scientific">Aspergillus pseudoustus</name>
    <dbReference type="NCBI Taxonomy" id="1810923"/>
    <lineage>
        <taxon>Eukaryota</taxon>
        <taxon>Fungi</taxon>
        <taxon>Dikarya</taxon>
        <taxon>Ascomycota</taxon>
        <taxon>Pezizomycotina</taxon>
        <taxon>Eurotiomycetes</taxon>
        <taxon>Eurotiomycetidae</taxon>
        <taxon>Eurotiales</taxon>
        <taxon>Aspergillaceae</taxon>
        <taxon>Aspergillus</taxon>
        <taxon>Aspergillus subgen. Nidulantes</taxon>
    </lineage>
</organism>
<sequence length="349" mass="37730">MLSSNEGFTENTTAIEAANAFAFGIKDKIILITGPTVGGIGFETALGLARHSPELLILAGRSAEKINACMEKIREENPGVSLKSVVLDLLSQESCRHAAVEILNAPDVPKIDILINNAGVMCPQTLQFSPEGIESQFAANHIGHFLFTNLILPKIIQSANSASSKGSTRIINVSSLGCLCGPVRFSDINCTKMSSELPQDERPHPDRLAQFGVKENQPYTPMIAYGQSKTANILFSVHLKKLLWEKHGILSLALHPGAVRSNLGRHLGFEEVNKAFQGLEMMGLKVKSTAEGASTTVVSAFNPKLSAEDIALSDCQPSTAWVPDWALDGQKAQRLWDLSEQLVGQGFVW</sequence>
<dbReference type="PRINTS" id="PR00081">
    <property type="entry name" value="GDHRDH"/>
</dbReference>
<evidence type="ECO:0000256" key="4">
    <source>
        <dbReference type="RuleBase" id="RU000363"/>
    </source>
</evidence>
<gene>
    <name evidence="5" type="ORF">BJY01DRAFT_225226</name>
</gene>
<dbReference type="Gene3D" id="3.40.50.720">
    <property type="entry name" value="NAD(P)-binding Rossmann-like Domain"/>
    <property type="match status" value="1"/>
</dbReference>
<keyword evidence="3" id="KW-0560">Oxidoreductase</keyword>
<evidence type="ECO:0000256" key="3">
    <source>
        <dbReference type="ARBA" id="ARBA00023002"/>
    </source>
</evidence>
<dbReference type="InterPro" id="IPR036291">
    <property type="entry name" value="NAD(P)-bd_dom_sf"/>
</dbReference>
<dbReference type="SUPFAM" id="SSF51735">
    <property type="entry name" value="NAD(P)-binding Rossmann-fold domains"/>
    <property type="match status" value="1"/>
</dbReference>
<evidence type="ECO:0000256" key="1">
    <source>
        <dbReference type="ARBA" id="ARBA00006484"/>
    </source>
</evidence>
<evidence type="ECO:0000256" key="2">
    <source>
        <dbReference type="ARBA" id="ARBA00022857"/>
    </source>
</evidence>